<feature type="domain" description="RlpA-like protein double-psi beta-barrel" evidence="1">
    <location>
        <begin position="3"/>
        <end position="50"/>
    </location>
</feature>
<dbReference type="EMBL" id="UGUV01000002">
    <property type="protein sequence ID" value="SUD52070.1"/>
    <property type="molecule type" value="Genomic_DNA"/>
</dbReference>
<dbReference type="PANTHER" id="PTHR34183">
    <property type="entry name" value="ENDOLYTIC PEPTIDOGLYCAN TRANSGLYCOSYLASE RLPA"/>
    <property type="match status" value="1"/>
</dbReference>
<dbReference type="Gene3D" id="2.40.40.10">
    <property type="entry name" value="RlpA-like domain"/>
    <property type="match status" value="1"/>
</dbReference>
<dbReference type="CDD" id="cd22268">
    <property type="entry name" value="DPBB_RlpA-like"/>
    <property type="match status" value="1"/>
</dbReference>
<dbReference type="Pfam" id="PF03330">
    <property type="entry name" value="DPBB_1"/>
    <property type="match status" value="1"/>
</dbReference>
<dbReference type="InterPro" id="IPR036908">
    <property type="entry name" value="RlpA-like_sf"/>
</dbReference>
<sequence length="54" mass="6099">MRVTNLNNNRNVVLRINDRGPFVRGRIIDVSRAAAVRLDMLRAGVVPVRVETLD</sequence>
<dbReference type="InterPro" id="IPR009009">
    <property type="entry name" value="RlpA-like_DPBB"/>
</dbReference>
<organism evidence="2 3">
    <name type="scientific">Ectopseudomonas oleovorans</name>
    <name type="common">Pseudomonas oleovorans</name>
    <dbReference type="NCBI Taxonomy" id="301"/>
    <lineage>
        <taxon>Bacteria</taxon>
        <taxon>Pseudomonadati</taxon>
        <taxon>Pseudomonadota</taxon>
        <taxon>Gammaproteobacteria</taxon>
        <taxon>Pseudomonadales</taxon>
        <taxon>Pseudomonadaceae</taxon>
        <taxon>Ectopseudomonas</taxon>
    </lineage>
</organism>
<evidence type="ECO:0000313" key="3">
    <source>
        <dbReference type="Proteomes" id="UP000255303"/>
    </source>
</evidence>
<name>A0A379JUB6_ECTOL</name>
<accession>A0A379JUB6</accession>
<reference evidence="2 3" key="1">
    <citation type="submission" date="2018-06" db="EMBL/GenBank/DDBJ databases">
        <authorList>
            <consortium name="Pathogen Informatics"/>
            <person name="Doyle S."/>
        </authorList>
    </citation>
    <scope>NUCLEOTIDE SEQUENCE [LARGE SCALE GENOMIC DNA]</scope>
    <source>
        <strain evidence="2 3">NCTC10692</strain>
    </source>
</reference>
<dbReference type="SUPFAM" id="SSF50685">
    <property type="entry name" value="Barwin-like endoglucanases"/>
    <property type="match status" value="1"/>
</dbReference>
<dbReference type="Proteomes" id="UP000255303">
    <property type="component" value="Unassembled WGS sequence"/>
</dbReference>
<gene>
    <name evidence="2" type="ORF">NCTC10692_02538</name>
</gene>
<protein>
    <submittedName>
        <fullName evidence="2">Rare lipoprotein A</fullName>
    </submittedName>
</protein>
<dbReference type="PANTHER" id="PTHR34183:SF8">
    <property type="entry name" value="ENDOLYTIC PEPTIDOGLYCAN TRANSGLYCOSYLASE RLPA-RELATED"/>
    <property type="match status" value="1"/>
</dbReference>
<keyword evidence="2" id="KW-0449">Lipoprotein</keyword>
<proteinExistence type="predicted"/>
<evidence type="ECO:0000313" key="2">
    <source>
        <dbReference type="EMBL" id="SUD52070.1"/>
    </source>
</evidence>
<dbReference type="AlphaFoldDB" id="A0A379JUB6"/>
<evidence type="ECO:0000259" key="1">
    <source>
        <dbReference type="Pfam" id="PF03330"/>
    </source>
</evidence>